<gene>
    <name evidence="2" type="ORF">NDU88_005106</name>
</gene>
<dbReference type="EMBL" id="JANPWB010000014">
    <property type="protein sequence ID" value="KAJ1100016.1"/>
    <property type="molecule type" value="Genomic_DNA"/>
</dbReference>
<reference evidence="2" key="1">
    <citation type="journal article" date="2022" name="bioRxiv">
        <title>Sequencing and chromosome-scale assembly of the giantPleurodeles waltlgenome.</title>
        <authorList>
            <person name="Brown T."/>
            <person name="Elewa A."/>
            <person name="Iarovenko S."/>
            <person name="Subramanian E."/>
            <person name="Araus A.J."/>
            <person name="Petzold A."/>
            <person name="Susuki M."/>
            <person name="Suzuki K.-i.T."/>
            <person name="Hayashi T."/>
            <person name="Toyoda A."/>
            <person name="Oliveira C."/>
            <person name="Osipova E."/>
            <person name="Leigh N.D."/>
            <person name="Simon A."/>
            <person name="Yun M.H."/>
        </authorList>
    </citation>
    <scope>NUCLEOTIDE SEQUENCE</scope>
    <source>
        <strain evidence="2">20211129_DDA</strain>
        <tissue evidence="2">Liver</tissue>
    </source>
</reference>
<proteinExistence type="predicted"/>
<evidence type="ECO:0000256" key="1">
    <source>
        <dbReference type="SAM" id="MobiDB-lite"/>
    </source>
</evidence>
<keyword evidence="3" id="KW-1185">Reference proteome</keyword>
<dbReference type="Proteomes" id="UP001066276">
    <property type="component" value="Chromosome 10"/>
</dbReference>
<protein>
    <submittedName>
        <fullName evidence="2">Uncharacterized protein</fullName>
    </submittedName>
</protein>
<organism evidence="2 3">
    <name type="scientific">Pleurodeles waltl</name>
    <name type="common">Iberian ribbed newt</name>
    <dbReference type="NCBI Taxonomy" id="8319"/>
    <lineage>
        <taxon>Eukaryota</taxon>
        <taxon>Metazoa</taxon>
        <taxon>Chordata</taxon>
        <taxon>Craniata</taxon>
        <taxon>Vertebrata</taxon>
        <taxon>Euteleostomi</taxon>
        <taxon>Amphibia</taxon>
        <taxon>Batrachia</taxon>
        <taxon>Caudata</taxon>
        <taxon>Salamandroidea</taxon>
        <taxon>Salamandridae</taxon>
        <taxon>Pleurodelinae</taxon>
        <taxon>Pleurodeles</taxon>
    </lineage>
</organism>
<evidence type="ECO:0000313" key="3">
    <source>
        <dbReference type="Proteomes" id="UP001066276"/>
    </source>
</evidence>
<accession>A0AAV7M9E7</accession>
<feature type="region of interest" description="Disordered" evidence="1">
    <location>
        <begin position="123"/>
        <end position="160"/>
    </location>
</feature>
<comment type="caution">
    <text evidence="2">The sequence shown here is derived from an EMBL/GenBank/DDBJ whole genome shotgun (WGS) entry which is preliminary data.</text>
</comment>
<dbReference type="AlphaFoldDB" id="A0AAV7M9E7"/>
<evidence type="ECO:0000313" key="2">
    <source>
        <dbReference type="EMBL" id="KAJ1100016.1"/>
    </source>
</evidence>
<name>A0AAV7M9E7_PLEWA</name>
<sequence>MSDRTERVVLPDLHCLVLQQPSEPAVAAKARGLRAAFLSQGPRLQQLPLTNAIAAAERYVDRLFAFCGQGPDPGAIDARAVVGARGGLPGSRGALFEPCSVDLRRAGGLLSLRPVPWLEPGTRAGEWSGVGPEPPAARARGEPERLQMSDSCGWDGEVSRGVGGGKGRPYWLGARLGSGSP</sequence>